<gene>
    <name evidence="1" type="ORF">GCM10017596_22480</name>
</gene>
<accession>A0A9W6HTB0</accession>
<dbReference type="AlphaFoldDB" id="A0A9W6HTB0"/>
<comment type="caution">
    <text evidence="1">The sequence shown here is derived from an EMBL/GenBank/DDBJ whole genome shotgun (WGS) entry which is preliminary data.</text>
</comment>
<proteinExistence type="predicted"/>
<organism evidence="1 2">
    <name type="scientific">Microbacterium keratanolyticum</name>
    <dbReference type="NCBI Taxonomy" id="67574"/>
    <lineage>
        <taxon>Bacteria</taxon>
        <taxon>Bacillati</taxon>
        <taxon>Actinomycetota</taxon>
        <taxon>Actinomycetes</taxon>
        <taxon>Micrococcales</taxon>
        <taxon>Microbacteriaceae</taxon>
        <taxon>Microbacterium</taxon>
    </lineage>
</organism>
<dbReference type="EMBL" id="BSET01000002">
    <property type="protein sequence ID" value="GLK02533.1"/>
    <property type="molecule type" value="Genomic_DNA"/>
</dbReference>
<evidence type="ECO:0000313" key="2">
    <source>
        <dbReference type="Proteomes" id="UP001142325"/>
    </source>
</evidence>
<dbReference type="Proteomes" id="UP001142325">
    <property type="component" value="Unassembled WGS sequence"/>
</dbReference>
<name>A0A9W6HTB0_9MICO</name>
<reference evidence="1" key="1">
    <citation type="journal article" date="2014" name="Int. J. Syst. Evol. Microbiol.">
        <title>Complete genome sequence of Corynebacterium casei LMG S-19264T (=DSM 44701T), isolated from a smear-ripened cheese.</title>
        <authorList>
            <consortium name="US DOE Joint Genome Institute (JGI-PGF)"/>
            <person name="Walter F."/>
            <person name="Albersmeier A."/>
            <person name="Kalinowski J."/>
            <person name="Ruckert C."/>
        </authorList>
    </citation>
    <scope>NUCLEOTIDE SEQUENCE</scope>
    <source>
        <strain evidence="1">VKM Ac-1958</strain>
    </source>
</reference>
<protein>
    <submittedName>
        <fullName evidence="1">Uncharacterized protein</fullName>
    </submittedName>
</protein>
<reference evidence="1" key="2">
    <citation type="submission" date="2023-01" db="EMBL/GenBank/DDBJ databases">
        <authorList>
            <person name="Sun Q."/>
            <person name="Evtushenko L."/>
        </authorList>
    </citation>
    <scope>NUCLEOTIDE SEQUENCE</scope>
    <source>
        <strain evidence="1">VKM Ac-1958</strain>
    </source>
</reference>
<evidence type="ECO:0000313" key="1">
    <source>
        <dbReference type="EMBL" id="GLK02533.1"/>
    </source>
</evidence>
<keyword evidence="2" id="KW-1185">Reference proteome</keyword>
<sequence>MSLRIDEFVERLLPFGGLFGVAVERTLRVRILVVNSHVEPFVMLAGHAKETGSDAGSLVDSAQRVLSTA</sequence>